<evidence type="ECO:0000313" key="2">
    <source>
        <dbReference type="Proteomes" id="UP000520814"/>
    </source>
</evidence>
<organism evidence="1 2">
    <name type="scientific">Armatimonas rosea</name>
    <dbReference type="NCBI Taxonomy" id="685828"/>
    <lineage>
        <taxon>Bacteria</taxon>
        <taxon>Bacillati</taxon>
        <taxon>Armatimonadota</taxon>
        <taxon>Armatimonadia</taxon>
        <taxon>Armatimonadales</taxon>
        <taxon>Armatimonadaceae</taxon>
        <taxon>Armatimonas</taxon>
    </lineage>
</organism>
<dbReference type="EMBL" id="JACHGW010000003">
    <property type="protein sequence ID" value="MBB6052057.1"/>
    <property type="molecule type" value="Genomic_DNA"/>
</dbReference>
<dbReference type="Proteomes" id="UP000520814">
    <property type="component" value="Unassembled WGS sequence"/>
</dbReference>
<protein>
    <recommendedName>
        <fullName evidence="3">DinB family protein</fullName>
    </recommendedName>
</protein>
<gene>
    <name evidence="1" type="ORF">HNQ39_003867</name>
</gene>
<dbReference type="Gene3D" id="1.20.120.450">
    <property type="entry name" value="dinb family like domain"/>
    <property type="match status" value="1"/>
</dbReference>
<comment type="caution">
    <text evidence="1">The sequence shown here is derived from an EMBL/GenBank/DDBJ whole genome shotgun (WGS) entry which is preliminary data.</text>
</comment>
<proteinExistence type="predicted"/>
<sequence>MSTLQALRQSAESLAKLITDMGDKAAWSPLDKGRTALNQVAECALMTGACIGIIQAKAVPAFDWEAFGKAQAELEANPEALLAALATNTDGLIAAIEGLSAEDAATEITMPWGATYTLAGLADVNYWNNTYHEGQINYIQTLI</sequence>
<evidence type="ECO:0008006" key="3">
    <source>
        <dbReference type="Google" id="ProtNLM"/>
    </source>
</evidence>
<evidence type="ECO:0000313" key="1">
    <source>
        <dbReference type="EMBL" id="MBB6052057.1"/>
    </source>
</evidence>
<name>A0A7W9SSJ3_ARMRO</name>
<dbReference type="RefSeq" id="WP_184200270.1">
    <property type="nucleotide sequence ID" value="NZ_JACHGW010000003.1"/>
</dbReference>
<reference evidence="1 2" key="1">
    <citation type="submission" date="2020-08" db="EMBL/GenBank/DDBJ databases">
        <title>Genomic Encyclopedia of Type Strains, Phase IV (KMG-IV): sequencing the most valuable type-strain genomes for metagenomic binning, comparative biology and taxonomic classification.</title>
        <authorList>
            <person name="Goeker M."/>
        </authorList>
    </citation>
    <scope>NUCLEOTIDE SEQUENCE [LARGE SCALE GENOMIC DNA]</scope>
    <source>
        <strain evidence="1 2">DSM 23562</strain>
    </source>
</reference>
<accession>A0A7W9SSJ3</accession>
<dbReference type="AlphaFoldDB" id="A0A7W9SSJ3"/>
<keyword evidence="2" id="KW-1185">Reference proteome</keyword>
<dbReference type="InterPro" id="IPR034660">
    <property type="entry name" value="DinB/YfiT-like"/>
</dbReference>
<dbReference type="SUPFAM" id="SSF109854">
    <property type="entry name" value="DinB/YfiT-like putative metalloenzymes"/>
    <property type="match status" value="1"/>
</dbReference>